<gene>
    <name evidence="2" type="ORF">H4N64_27785</name>
</gene>
<accession>A0A7X1J800</accession>
<dbReference type="AlphaFoldDB" id="A0A7X1J800"/>
<name>A0A7X1J800_9ACTN</name>
<evidence type="ECO:0000256" key="1">
    <source>
        <dbReference type="SAM" id="SignalP"/>
    </source>
</evidence>
<proteinExistence type="predicted"/>
<protein>
    <submittedName>
        <fullName evidence="2">Carboxypeptidase regulatory-like domain-containing protein</fullName>
    </submittedName>
</protein>
<feature type="chain" id="PRO_5031496415" evidence="1">
    <location>
        <begin position="28"/>
        <end position="243"/>
    </location>
</feature>
<keyword evidence="1" id="KW-0732">Signal</keyword>
<evidence type="ECO:0000313" key="3">
    <source>
        <dbReference type="Proteomes" id="UP000584670"/>
    </source>
</evidence>
<keyword evidence="2" id="KW-0378">Hydrolase</keyword>
<keyword evidence="3" id="KW-1185">Reference proteome</keyword>
<organism evidence="2 3">
    <name type="scientific">Streptomyces cupreus</name>
    <dbReference type="NCBI Taxonomy" id="2759956"/>
    <lineage>
        <taxon>Bacteria</taxon>
        <taxon>Bacillati</taxon>
        <taxon>Actinomycetota</taxon>
        <taxon>Actinomycetes</taxon>
        <taxon>Kitasatosporales</taxon>
        <taxon>Streptomycetaceae</taxon>
        <taxon>Streptomyces</taxon>
    </lineage>
</organism>
<comment type="caution">
    <text evidence="2">The sequence shown here is derived from an EMBL/GenBank/DDBJ whole genome shotgun (WGS) entry which is preliminary data.</text>
</comment>
<feature type="signal peptide" evidence="1">
    <location>
        <begin position="1"/>
        <end position="27"/>
    </location>
</feature>
<dbReference type="GO" id="GO:0005975">
    <property type="term" value="P:carbohydrate metabolic process"/>
    <property type="evidence" value="ECO:0007669"/>
    <property type="project" value="UniProtKB-ARBA"/>
</dbReference>
<evidence type="ECO:0000313" key="2">
    <source>
        <dbReference type="EMBL" id="MBC2905315.1"/>
    </source>
</evidence>
<sequence>MNRFSKIVSGLALAGAVLSGAPGQAVAEGGRELWGAATIEPGREGIVEVAGYTGPGLGAGSALTLTAPAPAVVTGTPLDARGYRGAVASGGRSGTYTFTGPSADESWRGRGFPFVLSVPAKAVPGTRLTGCTMVLTDAKGVPKERGACTVTVGLPAPTLLRPQSGVPLTARPEASGTAYPGAQVSVRDALENEVCSTTATAEGRWSCVPALPLTPGPGLLQATATLNGVAAVSDQIAVTIEGA</sequence>
<dbReference type="Proteomes" id="UP000584670">
    <property type="component" value="Unassembled WGS sequence"/>
</dbReference>
<dbReference type="Gene3D" id="2.60.40.10">
    <property type="entry name" value="Immunoglobulins"/>
    <property type="match status" value="1"/>
</dbReference>
<dbReference type="GO" id="GO:0004180">
    <property type="term" value="F:carboxypeptidase activity"/>
    <property type="evidence" value="ECO:0007669"/>
    <property type="project" value="UniProtKB-KW"/>
</dbReference>
<reference evidence="2 3" key="1">
    <citation type="submission" date="2020-08" db="EMBL/GenBank/DDBJ databases">
        <title>Streptomyces sp. PSKA01 genome sequencing and assembly.</title>
        <authorList>
            <person name="Mandal S."/>
            <person name="Maiti P.K."/>
            <person name="Das P."/>
        </authorList>
    </citation>
    <scope>NUCLEOTIDE SEQUENCE [LARGE SCALE GENOMIC DNA]</scope>
    <source>
        <strain evidence="2 3">PSKA01</strain>
    </source>
</reference>
<keyword evidence="2" id="KW-0645">Protease</keyword>
<dbReference type="EMBL" id="JACMSF010000035">
    <property type="protein sequence ID" value="MBC2905315.1"/>
    <property type="molecule type" value="Genomic_DNA"/>
</dbReference>
<dbReference type="RefSeq" id="WP_186285172.1">
    <property type="nucleotide sequence ID" value="NZ_JACMSF010000035.1"/>
</dbReference>
<dbReference type="InterPro" id="IPR013783">
    <property type="entry name" value="Ig-like_fold"/>
</dbReference>
<keyword evidence="2" id="KW-0121">Carboxypeptidase</keyword>